<dbReference type="InterPro" id="IPR013783">
    <property type="entry name" value="Ig-like_fold"/>
</dbReference>
<comment type="caution">
    <text evidence="6">The sequence shown here is derived from an EMBL/GenBank/DDBJ whole genome shotgun (WGS) entry which is preliminary data.</text>
</comment>
<evidence type="ECO:0000256" key="2">
    <source>
        <dbReference type="ARBA" id="ARBA00022801"/>
    </source>
</evidence>
<protein>
    <submittedName>
        <fullName evidence="6">Beta-galactosidase</fullName>
    </submittedName>
</protein>
<organism evidence="6 7">
    <name type="scientific">Deinococcus marmoris</name>
    <dbReference type="NCBI Taxonomy" id="249408"/>
    <lineage>
        <taxon>Bacteria</taxon>
        <taxon>Thermotogati</taxon>
        <taxon>Deinococcota</taxon>
        <taxon>Deinococci</taxon>
        <taxon>Deinococcales</taxon>
        <taxon>Deinococcaceae</taxon>
        <taxon>Deinococcus</taxon>
    </lineage>
</organism>
<evidence type="ECO:0000256" key="3">
    <source>
        <dbReference type="ARBA" id="ARBA00023295"/>
    </source>
</evidence>
<name>A0A1U7P115_9DEIO</name>
<gene>
    <name evidence="6" type="ORF">BOO71_0004546</name>
</gene>
<evidence type="ECO:0000313" key="7">
    <source>
        <dbReference type="Proteomes" id="UP000186607"/>
    </source>
</evidence>
<proteinExistence type="inferred from homology"/>
<accession>A0A1U7P115</accession>
<dbReference type="SUPFAM" id="SSF49303">
    <property type="entry name" value="beta-Galactosidase/glucuronidase domain"/>
    <property type="match status" value="1"/>
</dbReference>
<dbReference type="GO" id="GO:0005975">
    <property type="term" value="P:carbohydrate metabolic process"/>
    <property type="evidence" value="ECO:0007669"/>
    <property type="project" value="InterPro"/>
</dbReference>
<dbReference type="OrthoDB" id="9762066at2"/>
<dbReference type="RefSeq" id="WP_075831391.1">
    <property type="nucleotide sequence ID" value="NZ_MSTI01000053.1"/>
</dbReference>
<dbReference type="Gene3D" id="2.60.120.260">
    <property type="entry name" value="Galactose-binding domain-like"/>
    <property type="match status" value="1"/>
</dbReference>
<dbReference type="InterPro" id="IPR006103">
    <property type="entry name" value="Glyco_hydro_2_cat"/>
</dbReference>
<keyword evidence="7" id="KW-1185">Reference proteome</keyword>
<keyword evidence="3" id="KW-0326">Glycosidase</keyword>
<comment type="similarity">
    <text evidence="1">Belongs to the glycosyl hydrolase 2 family.</text>
</comment>
<dbReference type="InterPro" id="IPR051913">
    <property type="entry name" value="GH2_Domain-Containing"/>
</dbReference>
<evidence type="ECO:0000256" key="1">
    <source>
        <dbReference type="ARBA" id="ARBA00007401"/>
    </source>
</evidence>
<dbReference type="Gene3D" id="3.20.20.80">
    <property type="entry name" value="Glycosidases"/>
    <property type="match status" value="1"/>
</dbReference>
<dbReference type="InterPro" id="IPR036156">
    <property type="entry name" value="Beta-gal/glucu_dom_sf"/>
</dbReference>
<keyword evidence="2" id="KW-0378">Hydrolase</keyword>
<dbReference type="InterPro" id="IPR008979">
    <property type="entry name" value="Galactose-bd-like_sf"/>
</dbReference>
<evidence type="ECO:0000259" key="4">
    <source>
        <dbReference type="Pfam" id="PF00703"/>
    </source>
</evidence>
<dbReference type="GO" id="GO:0004553">
    <property type="term" value="F:hydrolase activity, hydrolyzing O-glycosyl compounds"/>
    <property type="evidence" value="ECO:0007669"/>
    <property type="project" value="InterPro"/>
</dbReference>
<dbReference type="AlphaFoldDB" id="A0A1U7P115"/>
<dbReference type="Proteomes" id="UP000186607">
    <property type="component" value="Unassembled WGS sequence"/>
</dbReference>
<dbReference type="SUPFAM" id="SSF49785">
    <property type="entry name" value="Galactose-binding domain-like"/>
    <property type="match status" value="1"/>
</dbReference>
<dbReference type="Gene3D" id="2.60.40.10">
    <property type="entry name" value="Immunoglobulins"/>
    <property type="match status" value="1"/>
</dbReference>
<dbReference type="SUPFAM" id="SSF51445">
    <property type="entry name" value="(Trans)glycosidases"/>
    <property type="match status" value="1"/>
</dbReference>
<sequence length="920" mass="102733">MIETIDLSGLWQFQFHEPAGQDARQLPVAPYTDAIALPGTVDLAAKAPLNPQMTDTFLMAHLTRKHPFVGWGWYERTFEVCPEQDGRYFHLVLERPHWETTLWLDGLRVGSAESLCIPHRFSLGRLSAGTHTLTLRVDNTIRYAVGDANSFQGFYDLAHSVTDHTQTNWNGVVGRLELQVSDHLMIEALELYPDAGRATLELRVTLRNQGDPRSSEAVVLHTAVTLSDGRTVDLPAELLALDSAHTTYVWTVTLPADAPRWDEFSPALHEVTVSLEQDALVLDQQIQNFGLRDFATRGQQFTINGRPVLLRGTLDCCIFPLTGHPPTDVESWREVYRAVQAYGLNHVRFHSYCPPEAAFQAADELGLYLHVETPVWPELGGDPVLDDFIRREARRIVQEYGHHPSFCILAVGNEPHGEGQHAFLAQFQQEWRTRDPRRVYTGCSGWPHLIENGFHSTPEPRAHRWGEGLDSRFNREALDTCQNLSGWNLFAVPTVTHEMGQWCAFPNLDEIARYSGPVAARNFEFVRDDLAAKGMLPLAHDFLMASGHLQTRLYKEEIESALRTPDYGGIQLLGVQDFPGQGTALVGVMDAFWTPKPYSDPQQFQEFCGPLVPLWSSPRFTIDDGRLRGEVLISQYGPANLDGSVVNWTLRDAGETAQLSGTLSAGTLATGNVHTVGSLDVDVTALETPGQYELLLSVEGHEAEGETRQAQNRWTVWLYPPTQPEDDLEIVTSLDDAVLARLEAGASLIWAPPPETLYAASQMGFTTAFWNVLWTQGQPPHTMGLLCDPAHLALADFPTDMHSDWQWWELVHGRQALHLDRLGVALTPIVRVIDDWNTNRSLALLAEARVGRGRLIISSSDLMSDLERRPVARQMRRSLAQYLQALPSATLTELTPEQLLLLLGESPPAPTTLDSSRPTF</sequence>
<dbReference type="PANTHER" id="PTHR42732">
    <property type="entry name" value="BETA-GALACTOSIDASE"/>
    <property type="match status" value="1"/>
</dbReference>
<dbReference type="InterPro" id="IPR017853">
    <property type="entry name" value="GH"/>
</dbReference>
<dbReference type="EMBL" id="MSTI01000053">
    <property type="protein sequence ID" value="OLV18861.1"/>
    <property type="molecule type" value="Genomic_DNA"/>
</dbReference>
<dbReference type="InterPro" id="IPR006102">
    <property type="entry name" value="Ig-like_GH2"/>
</dbReference>
<dbReference type="Pfam" id="PF02836">
    <property type="entry name" value="Glyco_hydro_2_C"/>
    <property type="match status" value="1"/>
</dbReference>
<dbReference type="Pfam" id="PF00703">
    <property type="entry name" value="Glyco_hydro_2"/>
    <property type="match status" value="1"/>
</dbReference>
<reference evidence="6 7" key="1">
    <citation type="submission" date="2017-01" db="EMBL/GenBank/DDBJ databases">
        <title>Genome Analysis of Deinococcus marmoris KOPRI26562.</title>
        <authorList>
            <person name="Kim J.H."/>
            <person name="Oh H.-M."/>
        </authorList>
    </citation>
    <scope>NUCLEOTIDE SEQUENCE [LARGE SCALE GENOMIC DNA]</scope>
    <source>
        <strain evidence="6 7">KOPRI26562</strain>
    </source>
</reference>
<evidence type="ECO:0000313" key="6">
    <source>
        <dbReference type="EMBL" id="OLV18861.1"/>
    </source>
</evidence>
<dbReference type="STRING" id="249408.BOO71_0004546"/>
<feature type="domain" description="Glycoside hydrolase family 2 catalytic" evidence="5">
    <location>
        <begin position="296"/>
        <end position="438"/>
    </location>
</feature>
<feature type="domain" description="Glycoside hydrolase family 2 immunoglobulin-like beta-sandwich" evidence="4">
    <location>
        <begin position="187"/>
        <end position="292"/>
    </location>
</feature>
<evidence type="ECO:0000259" key="5">
    <source>
        <dbReference type="Pfam" id="PF02836"/>
    </source>
</evidence>